<accession>A0A0F9SBG1</accession>
<comment type="caution">
    <text evidence="1">The sequence shown here is derived from an EMBL/GenBank/DDBJ whole genome shotgun (WGS) entry which is preliminary data.</text>
</comment>
<dbReference type="EMBL" id="LAZR01002698">
    <property type="protein sequence ID" value="KKN26733.1"/>
    <property type="molecule type" value="Genomic_DNA"/>
</dbReference>
<proteinExistence type="predicted"/>
<sequence length="44" mass="4997">MINKIKLKPKNQLKKLIDQGLLLKKTKTGEFAGSWIKVKSSRVS</sequence>
<reference evidence="1" key="1">
    <citation type="journal article" date="2015" name="Nature">
        <title>Complex archaea that bridge the gap between prokaryotes and eukaryotes.</title>
        <authorList>
            <person name="Spang A."/>
            <person name="Saw J.H."/>
            <person name="Jorgensen S.L."/>
            <person name="Zaremba-Niedzwiedzka K."/>
            <person name="Martijn J."/>
            <person name="Lind A.E."/>
            <person name="van Eijk R."/>
            <person name="Schleper C."/>
            <person name="Guy L."/>
            <person name="Ettema T.J."/>
        </authorList>
    </citation>
    <scope>NUCLEOTIDE SEQUENCE</scope>
</reference>
<name>A0A0F9SBG1_9ZZZZ</name>
<protein>
    <submittedName>
        <fullName evidence="1">Uncharacterized protein</fullName>
    </submittedName>
</protein>
<evidence type="ECO:0000313" key="1">
    <source>
        <dbReference type="EMBL" id="KKN26733.1"/>
    </source>
</evidence>
<dbReference type="AlphaFoldDB" id="A0A0F9SBG1"/>
<organism evidence="1">
    <name type="scientific">marine sediment metagenome</name>
    <dbReference type="NCBI Taxonomy" id="412755"/>
    <lineage>
        <taxon>unclassified sequences</taxon>
        <taxon>metagenomes</taxon>
        <taxon>ecological metagenomes</taxon>
    </lineage>
</organism>
<gene>
    <name evidence="1" type="ORF">LCGC14_0871730</name>
</gene>